<accession>A0A5N5CVZ7</accession>
<name>A0A5N5CVZ7_9PEZI</name>
<organism evidence="2 3">
    <name type="scientific">Lasiodiplodia theobromae</name>
    <dbReference type="NCBI Taxonomy" id="45133"/>
    <lineage>
        <taxon>Eukaryota</taxon>
        <taxon>Fungi</taxon>
        <taxon>Dikarya</taxon>
        <taxon>Ascomycota</taxon>
        <taxon>Pezizomycotina</taxon>
        <taxon>Dothideomycetes</taxon>
        <taxon>Dothideomycetes incertae sedis</taxon>
        <taxon>Botryosphaeriales</taxon>
        <taxon>Botryosphaeriaceae</taxon>
        <taxon>Lasiodiplodia</taxon>
    </lineage>
</organism>
<dbReference type="EMBL" id="VCHE01000187">
    <property type="protein sequence ID" value="KAB2569525.1"/>
    <property type="molecule type" value="Genomic_DNA"/>
</dbReference>
<feature type="chain" id="PRO_5024997347" evidence="1">
    <location>
        <begin position="23"/>
        <end position="174"/>
    </location>
</feature>
<gene>
    <name evidence="2" type="ORF">DBV05_g11802</name>
</gene>
<evidence type="ECO:0000256" key="1">
    <source>
        <dbReference type="SAM" id="SignalP"/>
    </source>
</evidence>
<keyword evidence="3" id="KW-1185">Reference proteome</keyword>
<protein>
    <submittedName>
        <fullName evidence="2">Uncharacterized protein</fullName>
    </submittedName>
</protein>
<proteinExistence type="predicted"/>
<comment type="caution">
    <text evidence="2">The sequence shown here is derived from an EMBL/GenBank/DDBJ whole genome shotgun (WGS) entry which is preliminary data.</text>
</comment>
<reference evidence="2 3" key="1">
    <citation type="journal article" date="2019" name="Sci. Rep.">
        <title>A multi-omics analysis of the grapevine pathogen Lasiodiplodia theobromae reveals that temperature affects the expression of virulence- and pathogenicity-related genes.</title>
        <authorList>
            <person name="Felix C."/>
            <person name="Meneses R."/>
            <person name="Goncalves M.F.M."/>
            <person name="Tilleman L."/>
            <person name="Duarte A.S."/>
            <person name="Jorrin-Novo J.V."/>
            <person name="Van de Peer Y."/>
            <person name="Deforce D."/>
            <person name="Van Nieuwerburgh F."/>
            <person name="Esteves A.C."/>
            <person name="Alves A."/>
        </authorList>
    </citation>
    <scope>NUCLEOTIDE SEQUENCE [LARGE SCALE GENOMIC DNA]</scope>
    <source>
        <strain evidence="2 3">LA-SOL3</strain>
    </source>
</reference>
<sequence>MRGQVLVELLFCSAQLPASFLAYGMPVNPGELMAIESRGELSTDSFAHKLQADGPAGADLTARTTGQDLDERGILEARAIGPYATIKPENRLHAEKIKIEGVICTIAYKVVNGIVNLQFQGVPSVDDPINVVARFGRSVVRKFLLRAGAWVATGFSTDGSQLVVLEDPSVDDGF</sequence>
<evidence type="ECO:0000313" key="2">
    <source>
        <dbReference type="EMBL" id="KAB2569525.1"/>
    </source>
</evidence>
<keyword evidence="1" id="KW-0732">Signal</keyword>
<dbReference type="Proteomes" id="UP000325902">
    <property type="component" value="Unassembled WGS sequence"/>
</dbReference>
<evidence type="ECO:0000313" key="3">
    <source>
        <dbReference type="Proteomes" id="UP000325902"/>
    </source>
</evidence>
<dbReference type="AlphaFoldDB" id="A0A5N5CVZ7"/>
<feature type="signal peptide" evidence="1">
    <location>
        <begin position="1"/>
        <end position="22"/>
    </location>
</feature>